<comment type="caution">
    <text evidence="13">Lacks conserved residue(s) required for the propagation of feature annotation.</text>
</comment>
<keyword evidence="9 13" id="KW-0694">RNA-binding</keyword>
<dbReference type="SUPFAM" id="SSF52374">
    <property type="entry name" value="Nucleotidylyl transferase"/>
    <property type="match status" value="1"/>
</dbReference>
<accession>A0A3S3QBX3</accession>
<dbReference type="Pfam" id="PF09334">
    <property type="entry name" value="tRNA-synt_1g"/>
    <property type="match status" value="2"/>
</dbReference>
<comment type="similarity">
    <text evidence="13">Belongs to the class-I aminoacyl-tRNA synthetase family. MetG type 2A subfamily.</text>
</comment>
<dbReference type="GO" id="GO:0005737">
    <property type="term" value="C:cytoplasm"/>
    <property type="evidence" value="ECO:0007669"/>
    <property type="project" value="UniProtKB-SubCell"/>
</dbReference>
<dbReference type="InterPro" id="IPR015413">
    <property type="entry name" value="Methionyl/Leucyl_tRNA_Synth"/>
</dbReference>
<dbReference type="SUPFAM" id="SSF47323">
    <property type="entry name" value="Anticodon-binding domain of a subclass of class I aminoacyl-tRNA synthetases"/>
    <property type="match status" value="1"/>
</dbReference>
<evidence type="ECO:0000256" key="13">
    <source>
        <dbReference type="HAMAP-Rule" id="MF_01228"/>
    </source>
</evidence>
<dbReference type="InterPro" id="IPR041872">
    <property type="entry name" value="Anticodon_Met"/>
</dbReference>
<proteinExistence type="inferred from homology"/>
<reference evidence="16 17" key="1">
    <citation type="submission" date="2017-01" db="EMBL/GenBank/DDBJ databases">
        <title>The cable genome- insights into the physiology and evolution of filamentous bacteria capable of sulfide oxidation via long distance electron transfer.</title>
        <authorList>
            <person name="Schreiber L."/>
            <person name="Bjerg J.T."/>
            <person name="Boggild A."/>
            <person name="Van De Vossenberg J."/>
            <person name="Meysman F."/>
            <person name="Nielsen L.P."/>
            <person name="Schramm A."/>
            <person name="Kjeldsen K.U."/>
        </authorList>
    </citation>
    <scope>NUCLEOTIDE SEQUENCE [LARGE SCALE GENOMIC DNA]</scope>
    <source>
        <strain evidence="16">MCF</strain>
    </source>
</reference>
<feature type="domain" description="TRNA-binding" evidence="15">
    <location>
        <begin position="552"/>
        <end position="656"/>
    </location>
</feature>
<dbReference type="CDD" id="cd00814">
    <property type="entry name" value="MetRS_core"/>
    <property type="match status" value="1"/>
</dbReference>
<evidence type="ECO:0000313" key="17">
    <source>
        <dbReference type="Proteomes" id="UP000287853"/>
    </source>
</evidence>
<dbReference type="PROSITE" id="PS50886">
    <property type="entry name" value="TRBD"/>
    <property type="match status" value="1"/>
</dbReference>
<dbReference type="HAMAP" id="MF_01228">
    <property type="entry name" value="Met_tRNA_synth_type2"/>
    <property type="match status" value="1"/>
</dbReference>
<comment type="catalytic activity">
    <reaction evidence="12 13">
        <text>tRNA(Met) + L-methionine + ATP = L-methionyl-tRNA(Met) + AMP + diphosphate</text>
        <dbReference type="Rhea" id="RHEA:13481"/>
        <dbReference type="Rhea" id="RHEA-COMP:9667"/>
        <dbReference type="Rhea" id="RHEA-COMP:9698"/>
        <dbReference type="ChEBI" id="CHEBI:30616"/>
        <dbReference type="ChEBI" id="CHEBI:33019"/>
        <dbReference type="ChEBI" id="CHEBI:57844"/>
        <dbReference type="ChEBI" id="CHEBI:78442"/>
        <dbReference type="ChEBI" id="CHEBI:78530"/>
        <dbReference type="ChEBI" id="CHEBI:456215"/>
        <dbReference type="EC" id="6.1.1.10"/>
    </reaction>
</comment>
<evidence type="ECO:0000256" key="2">
    <source>
        <dbReference type="ARBA" id="ARBA00004496"/>
    </source>
</evidence>
<gene>
    <name evidence="13" type="primary">metG</name>
    <name evidence="16" type="ORF">H206_02894</name>
</gene>
<feature type="short sequence motif" description="'HIGH' region" evidence="13">
    <location>
        <begin position="10"/>
        <end position="20"/>
    </location>
</feature>
<dbReference type="InterPro" id="IPR033911">
    <property type="entry name" value="MetRS_core"/>
</dbReference>
<dbReference type="NCBIfam" id="TIGR00399">
    <property type="entry name" value="metG_C_term"/>
    <property type="match status" value="1"/>
</dbReference>
<dbReference type="InterPro" id="IPR012340">
    <property type="entry name" value="NA-bd_OB-fold"/>
</dbReference>
<comment type="subcellular location">
    <subcellularLocation>
        <location evidence="2 13">Cytoplasm</location>
    </subcellularLocation>
</comment>
<evidence type="ECO:0000313" key="16">
    <source>
        <dbReference type="EMBL" id="RWX43296.1"/>
    </source>
</evidence>
<dbReference type="Proteomes" id="UP000287853">
    <property type="component" value="Unassembled WGS sequence"/>
</dbReference>
<dbReference type="Pfam" id="PF19303">
    <property type="entry name" value="Anticodon_3"/>
    <property type="match status" value="1"/>
</dbReference>
<dbReference type="InterPro" id="IPR009080">
    <property type="entry name" value="tRNAsynth_Ia_anticodon-bd"/>
</dbReference>
<keyword evidence="4 13" id="KW-0963">Cytoplasm</keyword>
<dbReference type="Gene3D" id="3.40.50.620">
    <property type="entry name" value="HUPs"/>
    <property type="match status" value="1"/>
</dbReference>
<keyword evidence="11 13" id="KW-0030">Aminoacyl-tRNA synthetase</keyword>
<dbReference type="Gene3D" id="1.10.730.10">
    <property type="entry name" value="Isoleucyl-tRNA Synthetase, Domain 1"/>
    <property type="match status" value="1"/>
</dbReference>
<dbReference type="PANTHER" id="PTHR43326">
    <property type="entry name" value="METHIONYL-TRNA SYNTHETASE"/>
    <property type="match status" value="1"/>
</dbReference>
<dbReference type="EMBL" id="MTKO01000124">
    <property type="protein sequence ID" value="RWX43296.1"/>
    <property type="molecule type" value="Genomic_DNA"/>
</dbReference>
<dbReference type="SUPFAM" id="SSF50249">
    <property type="entry name" value="Nucleic acid-binding proteins"/>
    <property type="match status" value="1"/>
</dbReference>
<keyword evidence="13" id="KW-0479">Metal-binding</keyword>
<comment type="function">
    <text evidence="1 13">Is required not only for elongation of protein synthesis but also for the initiation of all mRNA translation through initiator tRNA(fMet) aminoacylation.</text>
</comment>
<feature type="binding site" evidence="13">
    <location>
        <position position="128"/>
    </location>
    <ligand>
        <name>Zn(2+)</name>
        <dbReference type="ChEBI" id="CHEBI:29105"/>
    </ligand>
</feature>
<dbReference type="NCBIfam" id="TIGR00398">
    <property type="entry name" value="metG"/>
    <property type="match status" value="1"/>
</dbReference>
<dbReference type="GO" id="GO:0000049">
    <property type="term" value="F:tRNA binding"/>
    <property type="evidence" value="ECO:0007669"/>
    <property type="project" value="UniProtKB-UniRule"/>
</dbReference>
<dbReference type="AlphaFoldDB" id="A0A3S3QBX3"/>
<feature type="binding site" evidence="13">
    <location>
        <position position="145"/>
    </location>
    <ligand>
        <name>Zn(2+)</name>
        <dbReference type="ChEBI" id="CHEBI:29105"/>
    </ligand>
</feature>
<dbReference type="NCBIfam" id="NF008900">
    <property type="entry name" value="PRK12267.1"/>
    <property type="match status" value="1"/>
</dbReference>
<keyword evidence="6 13" id="KW-0436">Ligase</keyword>
<dbReference type="GO" id="GO:0046872">
    <property type="term" value="F:metal ion binding"/>
    <property type="evidence" value="ECO:0007669"/>
    <property type="project" value="UniProtKB-KW"/>
</dbReference>
<dbReference type="Pfam" id="PF01588">
    <property type="entry name" value="tRNA_bind"/>
    <property type="match status" value="1"/>
</dbReference>
<keyword evidence="7 13" id="KW-0547">Nucleotide-binding</keyword>
<keyword evidence="17" id="KW-1185">Reference proteome</keyword>
<comment type="subunit">
    <text evidence="3 13">Homodimer.</text>
</comment>
<dbReference type="Gene3D" id="2.170.220.10">
    <property type="match status" value="1"/>
</dbReference>
<dbReference type="InterPro" id="IPR014758">
    <property type="entry name" value="Met-tRNA_synth"/>
</dbReference>
<evidence type="ECO:0000256" key="4">
    <source>
        <dbReference type="ARBA" id="ARBA00022490"/>
    </source>
</evidence>
<keyword evidence="5 13" id="KW-0820">tRNA-binding</keyword>
<dbReference type="Gene3D" id="2.40.50.140">
    <property type="entry name" value="Nucleic acid-binding proteins"/>
    <property type="match status" value="1"/>
</dbReference>
<evidence type="ECO:0000256" key="9">
    <source>
        <dbReference type="ARBA" id="ARBA00022884"/>
    </source>
</evidence>
<organism evidence="16 17">
    <name type="scientific">Candidatus Electrothrix aarhusensis</name>
    <dbReference type="NCBI Taxonomy" id="1859131"/>
    <lineage>
        <taxon>Bacteria</taxon>
        <taxon>Pseudomonadati</taxon>
        <taxon>Thermodesulfobacteriota</taxon>
        <taxon>Desulfobulbia</taxon>
        <taxon>Desulfobulbales</taxon>
        <taxon>Desulfobulbaceae</taxon>
        <taxon>Candidatus Electrothrix</taxon>
    </lineage>
</organism>
<evidence type="ECO:0000259" key="15">
    <source>
        <dbReference type="PROSITE" id="PS50886"/>
    </source>
</evidence>
<evidence type="ECO:0000256" key="3">
    <source>
        <dbReference type="ARBA" id="ARBA00011738"/>
    </source>
</evidence>
<feature type="short sequence motif" description="'KMSKS' region" evidence="13">
    <location>
        <begin position="294"/>
        <end position="298"/>
    </location>
</feature>
<dbReference type="CDD" id="cd07957">
    <property type="entry name" value="Anticodon_Ia_Met"/>
    <property type="match status" value="1"/>
</dbReference>
<keyword evidence="13" id="KW-0862">Zinc</keyword>
<evidence type="ECO:0000256" key="10">
    <source>
        <dbReference type="ARBA" id="ARBA00022917"/>
    </source>
</evidence>
<protein>
    <recommendedName>
        <fullName evidence="13">Methionine--tRNA ligase</fullName>
        <ecNumber evidence="13">6.1.1.10</ecNumber>
    </recommendedName>
    <alternativeName>
        <fullName evidence="13">Methionyl-tRNA synthetase</fullName>
        <shortName evidence="13">MetRS</shortName>
    </alternativeName>
</protein>
<evidence type="ECO:0000256" key="8">
    <source>
        <dbReference type="ARBA" id="ARBA00022840"/>
    </source>
</evidence>
<comment type="cofactor">
    <cofactor evidence="13">
        <name>Zn(2+)</name>
        <dbReference type="ChEBI" id="CHEBI:29105"/>
    </cofactor>
    <text evidence="13">Binds 1 zinc ion per subunit.</text>
</comment>
<evidence type="ECO:0000256" key="7">
    <source>
        <dbReference type="ARBA" id="ARBA00022741"/>
    </source>
</evidence>
<dbReference type="CDD" id="cd02800">
    <property type="entry name" value="tRNA_bind_EcMetRS_like"/>
    <property type="match status" value="1"/>
</dbReference>
<dbReference type="FunFam" id="2.40.50.140:FF:000042">
    <property type="entry name" value="Methionine--tRNA ligase"/>
    <property type="match status" value="1"/>
</dbReference>
<keyword evidence="8 13" id="KW-0067">ATP-binding</keyword>
<dbReference type="FunFam" id="2.170.220.10:FF:000003">
    <property type="entry name" value="Methionine--tRNA ligase"/>
    <property type="match status" value="1"/>
</dbReference>
<dbReference type="GO" id="GO:0004825">
    <property type="term" value="F:methionine-tRNA ligase activity"/>
    <property type="evidence" value="ECO:0007669"/>
    <property type="project" value="UniProtKB-UniRule"/>
</dbReference>
<evidence type="ECO:0000256" key="12">
    <source>
        <dbReference type="ARBA" id="ARBA00047364"/>
    </source>
</evidence>
<keyword evidence="10 13" id="KW-0648">Protein biosynthesis</keyword>
<feature type="region of interest" description="Disordered" evidence="14">
    <location>
        <begin position="510"/>
        <end position="541"/>
    </location>
</feature>
<sequence>MTTYITTPIYYVNAMPHIGHAYTTIIADTYSRFRRLCGDEVRFQTGTDEHGEKIVQAAEGEGVTPREYVDRISDSFRQTWPSLDIAPDYFIRTTDADHIKVVQDILQKVYDQGDIYFSEYSGHYCKGCERFLTEKELVDGKCPDHQTVPEEVSEQNYFFRMSKYQDWLIDHIKSNPEYITPERYRNEVLSFLSEPLEDLCISRPCSRLTWGIPLPFDENFVTYVWFDALINYLTGIGYPEGPDFEKYWSVAEHVIAKDILKPHAIYWPTMLQSMGVAPYKRLHVHGYWNVDETKMSKSIGNVVRPGELVEKYGVDTVRYFLLREMSFGRDSSFSTEALESRRNSDLANDVGNLFSRALTMLAKYADSIVPEIDKATVTDEDRVLVDALENMVADYTTAMNAFEFHKALQSIWEVIGMLNRFIVTNAPWELAKNPDQAGRLNTVLYFLADSLRLLALVLRPVMPTAADKMAAALGQEEELAKATLEEEGCWGRMPAGTMLHQGDALFPRLEKKKKQQTQAQGKEQGKKGKAKKKEAAPDTTEGDMEGLITFEQFGKVELRVAEIVTAEKIKKANKLLKLTVKAPEERTLVAGIAKHYSPEELIGRKVIIVANLKPAKLMGITSQGMVLAAKEVDADGNERLVLSTVAGDIAVGSRVS</sequence>
<dbReference type="InterPro" id="IPR023457">
    <property type="entry name" value="Met-tRNA_synth_2"/>
</dbReference>
<dbReference type="EC" id="6.1.1.10" evidence="13"/>
<feature type="binding site" evidence="13">
    <location>
        <position position="125"/>
    </location>
    <ligand>
        <name>Zn(2+)</name>
        <dbReference type="ChEBI" id="CHEBI:29105"/>
    </ligand>
</feature>
<dbReference type="InterPro" id="IPR004495">
    <property type="entry name" value="Met-tRNA-synth_bsu_C"/>
</dbReference>
<name>A0A3S3QBX3_9BACT</name>
<dbReference type="GO" id="GO:0006431">
    <property type="term" value="P:methionyl-tRNA aminoacylation"/>
    <property type="evidence" value="ECO:0007669"/>
    <property type="project" value="UniProtKB-UniRule"/>
</dbReference>
<evidence type="ECO:0000256" key="5">
    <source>
        <dbReference type="ARBA" id="ARBA00022555"/>
    </source>
</evidence>
<dbReference type="GO" id="GO:0005524">
    <property type="term" value="F:ATP binding"/>
    <property type="evidence" value="ECO:0007669"/>
    <property type="project" value="UniProtKB-UniRule"/>
</dbReference>
<evidence type="ECO:0000256" key="14">
    <source>
        <dbReference type="SAM" id="MobiDB-lite"/>
    </source>
</evidence>
<dbReference type="InterPro" id="IPR002547">
    <property type="entry name" value="tRNA-bd_dom"/>
</dbReference>
<dbReference type="InterPro" id="IPR014729">
    <property type="entry name" value="Rossmann-like_a/b/a_fold"/>
</dbReference>
<evidence type="ECO:0000256" key="11">
    <source>
        <dbReference type="ARBA" id="ARBA00023146"/>
    </source>
</evidence>
<evidence type="ECO:0000256" key="1">
    <source>
        <dbReference type="ARBA" id="ARBA00003314"/>
    </source>
</evidence>
<comment type="caution">
    <text evidence="16">The sequence shown here is derived from an EMBL/GenBank/DDBJ whole genome shotgun (WGS) entry which is preliminary data.</text>
</comment>
<dbReference type="PANTHER" id="PTHR43326:SF1">
    <property type="entry name" value="METHIONINE--TRNA LIGASE, MITOCHONDRIAL"/>
    <property type="match status" value="1"/>
</dbReference>
<evidence type="ECO:0000256" key="6">
    <source>
        <dbReference type="ARBA" id="ARBA00022598"/>
    </source>
</evidence>
<feature type="binding site" evidence="13">
    <location>
        <position position="142"/>
    </location>
    <ligand>
        <name>Zn(2+)</name>
        <dbReference type="ChEBI" id="CHEBI:29105"/>
    </ligand>
</feature>
<dbReference type="PRINTS" id="PR01041">
    <property type="entry name" value="TRNASYNTHMET"/>
</dbReference>